<feature type="transmembrane region" description="Helical" evidence="2">
    <location>
        <begin position="86"/>
        <end position="103"/>
    </location>
</feature>
<reference evidence="3 4" key="1">
    <citation type="submission" date="2016-10" db="EMBL/GenBank/DDBJ databases">
        <authorList>
            <person name="de Groot N.N."/>
        </authorList>
    </citation>
    <scope>NUCLEOTIDE SEQUENCE [LARGE SCALE GENOMIC DNA]</scope>
    <source>
        <strain evidence="3 4">DSM 9236</strain>
    </source>
</reference>
<keyword evidence="2" id="KW-0472">Membrane</keyword>
<dbReference type="AlphaFoldDB" id="A0A1I1ZMS4"/>
<evidence type="ECO:0000313" key="4">
    <source>
        <dbReference type="Proteomes" id="UP000198896"/>
    </source>
</evidence>
<dbReference type="OrthoDB" id="2005130at2"/>
<evidence type="ECO:0000256" key="1">
    <source>
        <dbReference type="SAM" id="MobiDB-lite"/>
    </source>
</evidence>
<dbReference type="RefSeq" id="WP_093913092.1">
    <property type="nucleotide sequence ID" value="NZ_FONL01000004.1"/>
</dbReference>
<proteinExistence type="predicted"/>
<gene>
    <name evidence="3" type="ORF">SAMN05216245_10441</name>
</gene>
<evidence type="ECO:0000256" key="2">
    <source>
        <dbReference type="SAM" id="Phobius"/>
    </source>
</evidence>
<keyword evidence="4" id="KW-1185">Reference proteome</keyword>
<accession>A0A1I1ZMS4</accession>
<dbReference type="Gene3D" id="2.20.28.30">
    <property type="entry name" value="RNA polymerase ii, chain L"/>
    <property type="match status" value="1"/>
</dbReference>
<evidence type="ECO:0000313" key="3">
    <source>
        <dbReference type="EMBL" id="SFE33017.1"/>
    </source>
</evidence>
<dbReference type="Proteomes" id="UP000198896">
    <property type="component" value="Unassembled WGS sequence"/>
</dbReference>
<keyword evidence="2" id="KW-0812">Transmembrane</keyword>
<sequence>MKIYNLKCPNCGATLTTDVNNNYAKCQYCGNEFMISEDTETDEKRSACGKMKEAAENGTEVPEKRPAAQKETASPEKRKASRVRDFIIVFLIVTAGLALSLLLDKNKPQDIVPKTDLHRFFMELRPDGTTRDVETLAQKHKLHFFRTEKAVNSETANVIYYKVAKTNETVLNKQGEHAETVEIEFDMTKENAFKLAVYTDPEHITARALLFKYGTYYSLSAENPKTNEFAGYYYYNNSLRSAAGEQKTHPPYLKCADAAEALKKIYTYKK</sequence>
<organism evidence="3 4">
    <name type="scientific">Succiniclasticum ruminis DSM 9236</name>
    <dbReference type="NCBI Taxonomy" id="1123323"/>
    <lineage>
        <taxon>Bacteria</taxon>
        <taxon>Bacillati</taxon>
        <taxon>Bacillota</taxon>
        <taxon>Negativicutes</taxon>
        <taxon>Acidaminococcales</taxon>
        <taxon>Acidaminococcaceae</taxon>
        <taxon>Succiniclasticum</taxon>
    </lineage>
</organism>
<feature type="region of interest" description="Disordered" evidence="1">
    <location>
        <begin position="44"/>
        <end position="76"/>
    </location>
</feature>
<keyword evidence="2" id="KW-1133">Transmembrane helix</keyword>
<dbReference type="EMBL" id="FONL01000004">
    <property type="protein sequence ID" value="SFE33017.1"/>
    <property type="molecule type" value="Genomic_DNA"/>
</dbReference>
<name>A0A1I1ZMS4_9FIRM</name>
<protein>
    <submittedName>
        <fullName evidence="3">Uncharacterized protein</fullName>
    </submittedName>
</protein>